<evidence type="ECO:0000313" key="2">
    <source>
        <dbReference type="Proteomes" id="UP000515160"/>
    </source>
</evidence>
<dbReference type="GeneID" id="117564856"/>
<dbReference type="OrthoDB" id="8037742at2759"/>
<protein>
    <submittedName>
        <fullName evidence="3">Uncharacterized protein LOC117564856</fullName>
    </submittedName>
</protein>
<dbReference type="AlphaFoldDB" id="A0A6P8W897"/>
<feature type="compositionally biased region" description="Low complexity" evidence="1">
    <location>
        <begin position="216"/>
        <end position="244"/>
    </location>
</feature>
<evidence type="ECO:0000256" key="1">
    <source>
        <dbReference type="SAM" id="MobiDB-lite"/>
    </source>
</evidence>
<dbReference type="RefSeq" id="XP_034099689.2">
    <property type="nucleotide sequence ID" value="XM_034243798.2"/>
</dbReference>
<gene>
    <name evidence="3" type="primary">LOC117564856</name>
</gene>
<accession>A0A6P8W897</accession>
<feature type="region of interest" description="Disordered" evidence="1">
    <location>
        <begin position="211"/>
        <end position="258"/>
    </location>
</feature>
<sequence>MMSYKTNATCCGGNNKCLNNMQLTTLTGNMLALMLLFTVVATHTTTTTRAPPELITILPPHWPICRLPPVCVARSPRVCGRTSDGMCRRFANICELLEANRSEPLGSRTWRHAPAKDCRRVREIGAQHEYWCYEDCPSAAVNCPRTSADAEICVRSRNQQVCKVVANRCQLLNNNCFSRPRHNWEQTDKRRCDRMQLGDKPHACRALPQIVVTPATTTESTTTSTTSTTSTTTTTTTTTQRPTTSEPPKDNRTTTVRS</sequence>
<evidence type="ECO:0000313" key="3">
    <source>
        <dbReference type="RefSeq" id="XP_034099689.2"/>
    </source>
</evidence>
<reference evidence="3" key="1">
    <citation type="submission" date="2025-08" db="UniProtKB">
        <authorList>
            <consortium name="RefSeq"/>
        </authorList>
    </citation>
    <scope>IDENTIFICATION</scope>
    <source>
        <strain evidence="3">15112-1751.03</strain>
        <tissue evidence="3">Whole Adult</tissue>
    </source>
</reference>
<name>A0A6P8W897_DROAB</name>
<organism evidence="2 3">
    <name type="scientific">Drosophila albomicans</name>
    <name type="common">Fruit fly</name>
    <dbReference type="NCBI Taxonomy" id="7291"/>
    <lineage>
        <taxon>Eukaryota</taxon>
        <taxon>Metazoa</taxon>
        <taxon>Ecdysozoa</taxon>
        <taxon>Arthropoda</taxon>
        <taxon>Hexapoda</taxon>
        <taxon>Insecta</taxon>
        <taxon>Pterygota</taxon>
        <taxon>Neoptera</taxon>
        <taxon>Endopterygota</taxon>
        <taxon>Diptera</taxon>
        <taxon>Brachycera</taxon>
        <taxon>Muscomorpha</taxon>
        <taxon>Ephydroidea</taxon>
        <taxon>Drosophilidae</taxon>
        <taxon>Drosophila</taxon>
    </lineage>
</organism>
<keyword evidence="2" id="KW-1185">Reference proteome</keyword>
<dbReference type="Proteomes" id="UP000515160">
    <property type="component" value="Chromosome X"/>
</dbReference>
<proteinExistence type="predicted"/>